<dbReference type="RefSeq" id="WP_276263662.1">
    <property type="nucleotide sequence ID" value="NZ_JARJLM010000047.1"/>
</dbReference>
<feature type="non-terminal residue" evidence="1">
    <location>
        <position position="1"/>
    </location>
</feature>
<accession>A0ABT6AH45</accession>
<evidence type="ECO:0000313" key="1">
    <source>
        <dbReference type="EMBL" id="MDF3831919.1"/>
    </source>
</evidence>
<protein>
    <submittedName>
        <fullName evidence="1">Uncharacterized protein</fullName>
    </submittedName>
</protein>
<dbReference type="EMBL" id="JARJLM010000047">
    <property type="protein sequence ID" value="MDF3831919.1"/>
    <property type="molecule type" value="Genomic_DNA"/>
</dbReference>
<organism evidence="1 2">
    <name type="scientific">Cupriavidus basilensis</name>
    <dbReference type="NCBI Taxonomy" id="68895"/>
    <lineage>
        <taxon>Bacteria</taxon>
        <taxon>Pseudomonadati</taxon>
        <taxon>Pseudomonadota</taxon>
        <taxon>Betaproteobacteria</taxon>
        <taxon>Burkholderiales</taxon>
        <taxon>Burkholderiaceae</taxon>
        <taxon>Cupriavidus</taxon>
    </lineage>
</organism>
<keyword evidence="2" id="KW-1185">Reference proteome</keyword>
<reference evidence="1 2" key="1">
    <citation type="submission" date="2023-03" db="EMBL/GenBank/DDBJ databases">
        <title>Draft assemblies of triclosan tolerant bacteria isolated from returned activated sludge.</title>
        <authorList>
            <person name="Van Hamelsveld S."/>
        </authorList>
    </citation>
    <scope>NUCLEOTIDE SEQUENCE [LARGE SCALE GENOMIC DNA]</scope>
    <source>
        <strain evidence="1 2">GW210010_S58</strain>
    </source>
</reference>
<sequence>GTANAANLAVPAAATACHLVARLAAGRWKYHIASKKTFRFMSLRETNGIPSGWHDSCSVMSASVATAT</sequence>
<name>A0ABT6AH45_9BURK</name>
<proteinExistence type="predicted"/>
<comment type="caution">
    <text evidence="1">The sequence shown here is derived from an EMBL/GenBank/DDBJ whole genome shotgun (WGS) entry which is preliminary data.</text>
</comment>
<dbReference type="Proteomes" id="UP001216674">
    <property type="component" value="Unassembled WGS sequence"/>
</dbReference>
<evidence type="ECO:0000313" key="2">
    <source>
        <dbReference type="Proteomes" id="UP001216674"/>
    </source>
</evidence>
<gene>
    <name evidence="1" type="ORF">P3W85_02960</name>
</gene>